<sequence length="363" mass="42361">MTEKYKIYIPEEMRLRLLNDAELFDFYKKDGSINLNGFLKELLLQYFDEYRETKERLLDTILSDLSAFSSISRDDADAIADKIMNTYLRRPERDIVHFTQDTLARQTAAGSGRNTRSALKSERNAAITLTVSGRSLNIMRSIESNMLTRVSLSQYLNDFFSSYLSISRKDREKILFQDSFLELNAAIQKNSIISFSSTSAPELHFTVCPYFIAASKEEQCNYLLCTDRASGIPRTFRISRIHALFTSSDKFLPDEKRKLELQEIAGRSPQSASKSVEAKVLFTDKGMQKFHLVTKNRPDVLKKEGNTLYFHWPKLQLESYFRRFGKEAVILEPEECRESMRFFYKKAWEAYRKKEKIFIEKQQ</sequence>
<dbReference type="InterPro" id="IPR051534">
    <property type="entry name" value="CBASS_pafABC_assoc_protein"/>
</dbReference>
<organism evidence="2 3">
    <name type="scientific">Oribacterium parvum</name>
    <dbReference type="NCBI Taxonomy" id="1501329"/>
    <lineage>
        <taxon>Bacteria</taxon>
        <taxon>Bacillati</taxon>
        <taxon>Bacillota</taxon>
        <taxon>Clostridia</taxon>
        <taxon>Lachnospirales</taxon>
        <taxon>Lachnospiraceae</taxon>
        <taxon>Oribacterium</taxon>
    </lineage>
</organism>
<proteinExistence type="predicted"/>
<dbReference type="Pfam" id="PF13280">
    <property type="entry name" value="WYL"/>
    <property type="match status" value="1"/>
</dbReference>
<accession>A0A930GYD5</accession>
<dbReference type="PANTHER" id="PTHR34580:SF1">
    <property type="entry name" value="PROTEIN PAFC"/>
    <property type="match status" value="1"/>
</dbReference>
<evidence type="ECO:0000313" key="3">
    <source>
        <dbReference type="Proteomes" id="UP000709351"/>
    </source>
</evidence>
<gene>
    <name evidence="2" type="ORF">HXM93_07650</name>
</gene>
<evidence type="ECO:0000259" key="1">
    <source>
        <dbReference type="Pfam" id="PF13280"/>
    </source>
</evidence>
<name>A0A930GYD5_9FIRM</name>
<protein>
    <submittedName>
        <fullName evidence="2">WYL domain-containing protein</fullName>
    </submittedName>
</protein>
<dbReference type="InterPro" id="IPR026881">
    <property type="entry name" value="WYL_dom"/>
</dbReference>
<dbReference type="PANTHER" id="PTHR34580">
    <property type="match status" value="1"/>
</dbReference>
<dbReference type="EMBL" id="JABZRD010000495">
    <property type="protein sequence ID" value="MBF1284385.1"/>
    <property type="molecule type" value="Genomic_DNA"/>
</dbReference>
<evidence type="ECO:0000313" key="2">
    <source>
        <dbReference type="EMBL" id="MBF1284385.1"/>
    </source>
</evidence>
<feature type="domain" description="WYL" evidence="1">
    <location>
        <begin position="180"/>
        <end position="244"/>
    </location>
</feature>
<dbReference type="AlphaFoldDB" id="A0A930GYD5"/>
<reference evidence="2" key="1">
    <citation type="submission" date="2020-04" db="EMBL/GenBank/DDBJ databases">
        <title>Deep metagenomics examines the oral microbiome during advanced dental caries in children, revealing novel taxa and co-occurrences with host molecules.</title>
        <authorList>
            <person name="Baker J.L."/>
            <person name="Morton J.T."/>
            <person name="Dinis M."/>
            <person name="Alvarez R."/>
            <person name="Tran N.C."/>
            <person name="Knight R."/>
            <person name="Edlund A."/>
        </authorList>
    </citation>
    <scope>NUCLEOTIDE SEQUENCE</scope>
    <source>
        <strain evidence="2">JCVI_24_bin.2</strain>
    </source>
</reference>
<comment type="caution">
    <text evidence="2">The sequence shown here is derived from an EMBL/GenBank/DDBJ whole genome shotgun (WGS) entry which is preliminary data.</text>
</comment>
<dbReference type="Proteomes" id="UP000709351">
    <property type="component" value="Unassembled WGS sequence"/>
</dbReference>